<dbReference type="InterPro" id="IPR018494">
    <property type="entry name" value="Oxysterol-bd_CS"/>
</dbReference>
<accession>A0A7D9HHW7</accession>
<dbReference type="Proteomes" id="UP001152795">
    <property type="component" value="Unassembled WGS sequence"/>
</dbReference>
<dbReference type="GO" id="GO:0097038">
    <property type="term" value="C:perinuclear endoplasmic reticulum"/>
    <property type="evidence" value="ECO:0007669"/>
    <property type="project" value="TreeGrafter"/>
</dbReference>
<keyword evidence="4 7" id="KW-0445">Lipid transport</keyword>
<evidence type="ECO:0000313" key="10">
    <source>
        <dbReference type="EMBL" id="CAB3985242.1"/>
    </source>
</evidence>
<protein>
    <recommendedName>
        <fullName evidence="7">Oxysterol-binding protein</fullName>
    </recommendedName>
</protein>
<dbReference type="Pfam" id="PF01237">
    <property type="entry name" value="Oxysterol_BP"/>
    <property type="match status" value="1"/>
</dbReference>
<feature type="region of interest" description="Disordered" evidence="9">
    <location>
        <begin position="338"/>
        <end position="387"/>
    </location>
</feature>
<keyword evidence="5" id="KW-0446">Lipid-binding</keyword>
<evidence type="ECO:0000256" key="4">
    <source>
        <dbReference type="ARBA" id="ARBA00023055"/>
    </source>
</evidence>
<dbReference type="GO" id="GO:0005886">
    <property type="term" value="C:plasma membrane"/>
    <property type="evidence" value="ECO:0007669"/>
    <property type="project" value="TreeGrafter"/>
</dbReference>
<dbReference type="GO" id="GO:0005829">
    <property type="term" value="C:cytosol"/>
    <property type="evidence" value="ECO:0007669"/>
    <property type="project" value="TreeGrafter"/>
</dbReference>
<dbReference type="InterPro" id="IPR001849">
    <property type="entry name" value="PH_domain"/>
</dbReference>
<proteinExistence type="inferred from homology"/>
<dbReference type="OrthoDB" id="1854502at2759"/>
<dbReference type="PANTHER" id="PTHR10972">
    <property type="entry name" value="OXYSTEROL-BINDING PROTEIN-RELATED"/>
    <property type="match status" value="1"/>
</dbReference>
<dbReference type="GO" id="GO:0032934">
    <property type="term" value="F:sterol binding"/>
    <property type="evidence" value="ECO:0007669"/>
    <property type="project" value="TreeGrafter"/>
</dbReference>
<evidence type="ECO:0000256" key="8">
    <source>
        <dbReference type="SAM" id="Coils"/>
    </source>
</evidence>
<sequence>MQDGKVATDIFRGWLMKWTNYIKGYQKRWFVLSNGLLSYYRNQAEVAHTCRGTINLATAFICTEDDPCSFVVSNGSTHYFHLKASSEVERQKWVTALELVKAKAIKMLESDDEDDDDKNESCTKPLSSKVDDLQTCNDLVAKHGTALQKAISELQDLSEFRDEESELAKRLKVVNEKATLFRITSSAMISACGEFLDLAQRQEKNFQKVVDHERAQRIRLEQTVEDLAKQHNFLEEACRVRVVPKLKTIEKSSQEPTMTAGSPSIQQNMDASHESSDDETEFFDAEDLIGGIPLTNVKLSTSSSEVSFASEKNVTSHKRSASDYAVANVKSPDVRRVHSASAGDLVSSSSTMTSPSGTFAVSKLPDEPADKTPVKKSRRKNVPPKPTQSLSLWNILKNCIGRDLSKIPMPVNFNEPLSMLQRLTEEMEYSDLLDKAAASTNSLEEMCYVAAFTISSYSTTSARTGKPFNPLLGETYEMDRSLEEGWRCLAEQVCHHPPISCFHIEHTDWTYWQDFTATSKFRGNYLQIVPLGVAHLTFRKSGNHYTWRKVTTTVRNIIVGKLWVDQSGEMDIVNHTTGDICKLKYNAYTYFSRETPRKVIGYVLDKSKVTHFVLTGTWDSKIDCAEVVYTMKSEGGQPKQIAQTRTPVTLWKINIVEDRELQYNFSDFAMSLNEPDDLVAISDSRFRPDQRLMELGKWDDANTAKGKLEEKQRAKRREREAEAELAKREGRVYEDYKPVWFEKVYDEMSDLEIHVYKGGYWEAKEKQDWSICPDIF</sequence>
<dbReference type="InterPro" id="IPR037239">
    <property type="entry name" value="OSBP_sf"/>
</dbReference>
<dbReference type="Gene3D" id="2.40.160.120">
    <property type="match status" value="1"/>
</dbReference>
<dbReference type="PANTHER" id="PTHR10972:SF205">
    <property type="entry name" value="OXYSTEROL-BINDING PROTEIN 1"/>
    <property type="match status" value="1"/>
</dbReference>
<dbReference type="PROSITE" id="PS50003">
    <property type="entry name" value="PH_DOMAIN"/>
    <property type="match status" value="1"/>
</dbReference>
<evidence type="ECO:0000256" key="6">
    <source>
        <dbReference type="RuleBase" id="RU003844"/>
    </source>
</evidence>
<evidence type="ECO:0000256" key="2">
    <source>
        <dbReference type="ARBA" id="ARBA00022448"/>
    </source>
</evidence>
<dbReference type="GO" id="GO:0006869">
    <property type="term" value="P:lipid transport"/>
    <property type="evidence" value="ECO:0007669"/>
    <property type="project" value="UniProtKB-KW"/>
</dbReference>
<evidence type="ECO:0000256" key="1">
    <source>
        <dbReference type="ARBA" id="ARBA00008842"/>
    </source>
</evidence>
<evidence type="ECO:0000256" key="5">
    <source>
        <dbReference type="ARBA" id="ARBA00023121"/>
    </source>
</evidence>
<reference evidence="10" key="1">
    <citation type="submission" date="2020-04" db="EMBL/GenBank/DDBJ databases">
        <authorList>
            <person name="Alioto T."/>
            <person name="Alioto T."/>
            <person name="Gomez Garrido J."/>
        </authorList>
    </citation>
    <scope>NUCLEOTIDE SEQUENCE</scope>
    <source>
        <strain evidence="10">A484AB</strain>
    </source>
</reference>
<dbReference type="SMART" id="SM00233">
    <property type="entry name" value="PH"/>
    <property type="match status" value="1"/>
</dbReference>
<evidence type="ECO:0000256" key="3">
    <source>
        <dbReference type="ARBA" id="ARBA00022553"/>
    </source>
</evidence>
<feature type="coiled-coil region" evidence="8">
    <location>
        <begin position="701"/>
        <end position="731"/>
    </location>
</feature>
<dbReference type="CDD" id="cd13284">
    <property type="entry name" value="PH_OSBP_ORP4"/>
    <property type="match status" value="1"/>
</dbReference>
<dbReference type="InterPro" id="IPR000648">
    <property type="entry name" value="Oxysterol-bd"/>
</dbReference>
<organism evidence="10 11">
    <name type="scientific">Paramuricea clavata</name>
    <name type="common">Red gorgonian</name>
    <name type="synonym">Violescent sea-whip</name>
    <dbReference type="NCBI Taxonomy" id="317549"/>
    <lineage>
        <taxon>Eukaryota</taxon>
        <taxon>Metazoa</taxon>
        <taxon>Cnidaria</taxon>
        <taxon>Anthozoa</taxon>
        <taxon>Octocorallia</taxon>
        <taxon>Malacalcyonacea</taxon>
        <taxon>Plexauridae</taxon>
        <taxon>Paramuricea</taxon>
    </lineage>
</organism>
<dbReference type="Gene3D" id="2.30.29.30">
    <property type="entry name" value="Pleckstrin-homology domain (PH domain)/Phosphotyrosine-binding domain (PTB)"/>
    <property type="match status" value="1"/>
</dbReference>
<dbReference type="FunFam" id="2.40.160.120:FF:000031">
    <property type="entry name" value="Oxysterol-binding protein 2"/>
    <property type="match status" value="1"/>
</dbReference>
<feature type="region of interest" description="Disordered" evidence="9">
    <location>
        <begin position="251"/>
        <end position="278"/>
    </location>
</feature>
<keyword evidence="3" id="KW-0597">Phosphoprotein</keyword>
<comment type="similarity">
    <text evidence="1 6">Belongs to the OSBP family.</text>
</comment>
<name>A0A7D9HHW7_PARCT</name>
<feature type="compositionally biased region" description="Low complexity" evidence="9">
    <location>
        <begin position="339"/>
        <end position="358"/>
    </location>
</feature>
<feature type="coiled-coil region" evidence="8">
    <location>
        <begin position="210"/>
        <end position="237"/>
    </location>
</feature>
<comment type="caution">
    <text evidence="10">The sequence shown here is derived from an EMBL/GenBank/DDBJ whole genome shotgun (WGS) entry which is preliminary data.</text>
</comment>
<dbReference type="SUPFAM" id="SSF50729">
    <property type="entry name" value="PH domain-like"/>
    <property type="match status" value="1"/>
</dbReference>
<dbReference type="EMBL" id="CACRXK020000847">
    <property type="protein sequence ID" value="CAB3985242.1"/>
    <property type="molecule type" value="Genomic_DNA"/>
</dbReference>
<feature type="compositionally biased region" description="Basic and acidic residues" evidence="9">
    <location>
        <begin position="364"/>
        <end position="373"/>
    </location>
</feature>
<dbReference type="InterPro" id="IPR011993">
    <property type="entry name" value="PH-like_dom_sf"/>
</dbReference>
<dbReference type="PROSITE" id="PS01013">
    <property type="entry name" value="OSBP"/>
    <property type="match status" value="1"/>
</dbReference>
<keyword evidence="11" id="KW-1185">Reference proteome</keyword>
<dbReference type="Pfam" id="PF00169">
    <property type="entry name" value="PH"/>
    <property type="match status" value="1"/>
</dbReference>
<evidence type="ECO:0000313" key="11">
    <source>
        <dbReference type="Proteomes" id="UP001152795"/>
    </source>
</evidence>
<keyword evidence="8" id="KW-0175">Coiled coil</keyword>
<gene>
    <name evidence="10" type="ORF">PACLA_8A001502</name>
</gene>
<feature type="compositionally biased region" description="Polar residues" evidence="9">
    <location>
        <begin position="254"/>
        <end position="270"/>
    </location>
</feature>
<evidence type="ECO:0000256" key="9">
    <source>
        <dbReference type="SAM" id="MobiDB-lite"/>
    </source>
</evidence>
<dbReference type="AlphaFoldDB" id="A0A7D9HHW7"/>
<keyword evidence="2 7" id="KW-0813">Transport</keyword>
<dbReference type="SUPFAM" id="SSF144000">
    <property type="entry name" value="Oxysterol-binding protein-like"/>
    <property type="match status" value="1"/>
</dbReference>
<evidence type="ECO:0000256" key="7">
    <source>
        <dbReference type="RuleBase" id="RU003845"/>
    </source>
</evidence>